<evidence type="ECO:0000313" key="1">
    <source>
        <dbReference type="EMBL" id="HGK53707.1"/>
    </source>
</evidence>
<gene>
    <name evidence="1" type="ORF">ENU72_01625</name>
</gene>
<dbReference type="AlphaFoldDB" id="A0A7V3ZSX5"/>
<sequence>MKILNLKGVDGQEIVIPYHNIAYLEVYKVKTDFPEYRLKIHLINGEVIRIADEEYALKVLNDFLPLGYKIKMKIRGKTWDLLSELQNLKKILKKK</sequence>
<reference evidence="1" key="1">
    <citation type="journal article" date="2020" name="mSystems">
        <title>Genome- and Community-Level Interaction Insights into Carbon Utilization and Element Cycling Functions of Hydrothermarchaeota in Hydrothermal Sediment.</title>
        <authorList>
            <person name="Zhou Z."/>
            <person name="Liu Y."/>
            <person name="Xu W."/>
            <person name="Pan J."/>
            <person name="Luo Z.H."/>
            <person name="Li M."/>
        </authorList>
    </citation>
    <scope>NUCLEOTIDE SEQUENCE [LARGE SCALE GENOMIC DNA]</scope>
    <source>
        <strain evidence="1">SpSt-695</strain>
    </source>
</reference>
<protein>
    <submittedName>
        <fullName evidence="1">Uncharacterized protein</fullName>
    </submittedName>
</protein>
<name>A0A7V3ZSX5_UNCW3</name>
<organism evidence="1">
    <name type="scientific">candidate division WOR-3 bacterium</name>
    <dbReference type="NCBI Taxonomy" id="2052148"/>
    <lineage>
        <taxon>Bacteria</taxon>
        <taxon>Bacteria division WOR-3</taxon>
    </lineage>
</organism>
<comment type="caution">
    <text evidence="1">The sequence shown here is derived from an EMBL/GenBank/DDBJ whole genome shotgun (WGS) entry which is preliminary data.</text>
</comment>
<accession>A0A7V3ZSX5</accession>
<proteinExistence type="predicted"/>
<dbReference type="EMBL" id="DTDP01000069">
    <property type="protein sequence ID" value="HGK53707.1"/>
    <property type="molecule type" value="Genomic_DNA"/>
</dbReference>